<name>A0A1D6NW00_MAIZE</name>
<dbReference type="GO" id="GO:0006021">
    <property type="term" value="P:inositol biosynthetic process"/>
    <property type="evidence" value="ECO:0007669"/>
    <property type="project" value="UniProtKB-UniPathway"/>
</dbReference>
<evidence type="ECO:0000256" key="5">
    <source>
        <dbReference type="ARBA" id="ARBA00012125"/>
    </source>
</evidence>
<dbReference type="UniPathway" id="UPA00823">
    <property type="reaction ID" value="UER00787"/>
</dbReference>
<comment type="similarity">
    <text evidence="4">Belongs to the myo-inositol 1-phosphate synthase family.</text>
</comment>
<keyword evidence="8" id="KW-0594">Phospholipid biosynthesis</keyword>
<gene>
    <name evidence="13" type="ORF">ZEAMMB73_Zm00001d045455</name>
</gene>
<dbReference type="EC" id="5.5.1.4" evidence="5"/>
<keyword evidence="10" id="KW-1208">Phospholipid metabolism</keyword>
<keyword evidence="9" id="KW-0413">Isomerase</keyword>
<evidence type="ECO:0000256" key="1">
    <source>
        <dbReference type="ARBA" id="ARBA00000113"/>
    </source>
</evidence>
<keyword evidence="8" id="KW-0443">Lipid metabolism</keyword>
<dbReference type="STRING" id="4577.A0A1D6NW00"/>
<evidence type="ECO:0000256" key="7">
    <source>
        <dbReference type="ARBA" id="ARBA00022550"/>
    </source>
</evidence>
<dbReference type="AlphaFoldDB" id="A0A1D6NW00"/>
<dbReference type="Pfam" id="PF07994">
    <property type="entry name" value="NAD_binding_5"/>
    <property type="match status" value="1"/>
</dbReference>
<protein>
    <recommendedName>
        <fullName evidence="5">inositol-3-phosphate synthase</fullName>
        <ecNumber evidence="5">5.5.1.4</ecNumber>
    </recommendedName>
    <alternativeName>
        <fullName evidence="11">Myo-inositol 1-phosphate synthase</fullName>
    </alternativeName>
</protein>
<keyword evidence="6" id="KW-0444">Lipid biosynthesis</keyword>
<dbReference type="GO" id="GO:0008654">
    <property type="term" value="P:phospholipid biosynthetic process"/>
    <property type="evidence" value="ECO:0007669"/>
    <property type="project" value="UniProtKB-KW"/>
</dbReference>
<dbReference type="SUPFAM" id="SSF51735">
    <property type="entry name" value="NAD(P)-binding Rossmann-fold domains"/>
    <property type="match status" value="1"/>
</dbReference>
<dbReference type="SMR" id="A0A1D6NW00"/>
<dbReference type="InParanoid" id="A0A1D6NW00"/>
<dbReference type="GO" id="GO:0004512">
    <property type="term" value="F:inositol-3-phosphate synthase activity"/>
    <property type="evidence" value="ECO:0007669"/>
    <property type="project" value="UniProtKB-EC"/>
</dbReference>
<keyword evidence="7" id="KW-0398">Inositol biosynthesis</keyword>
<comment type="cofactor">
    <cofactor evidence="2">
        <name>NAD(+)</name>
        <dbReference type="ChEBI" id="CHEBI:57540"/>
    </cofactor>
</comment>
<evidence type="ECO:0000313" key="13">
    <source>
        <dbReference type="EMBL" id="AQL02293.1"/>
    </source>
</evidence>
<proteinExistence type="inferred from homology"/>
<evidence type="ECO:0000256" key="8">
    <source>
        <dbReference type="ARBA" id="ARBA00023209"/>
    </source>
</evidence>
<dbReference type="ExpressionAtlas" id="A0A1D6NW00">
    <property type="expression patterns" value="baseline and differential"/>
</dbReference>
<dbReference type="SUPFAM" id="SSF55347">
    <property type="entry name" value="Glyceraldehyde-3-phosphate dehydrogenase-like, C-terminal domain"/>
    <property type="match status" value="1"/>
</dbReference>
<dbReference type="Gene3D" id="3.40.50.720">
    <property type="entry name" value="NAD(P)-binding Rossmann-like Domain"/>
    <property type="match status" value="2"/>
</dbReference>
<dbReference type="Pfam" id="PF01658">
    <property type="entry name" value="Inos-1-P_synth"/>
    <property type="match status" value="1"/>
</dbReference>
<dbReference type="EMBL" id="CM000785">
    <property type="protein sequence ID" value="AQL02293.1"/>
    <property type="molecule type" value="Genomic_DNA"/>
</dbReference>
<reference evidence="13" key="1">
    <citation type="submission" date="2015-12" db="EMBL/GenBank/DDBJ databases">
        <title>Update maize B73 reference genome by single molecule sequencing technologies.</title>
        <authorList>
            <consortium name="Maize Genome Sequencing Project"/>
            <person name="Ware D."/>
        </authorList>
    </citation>
    <scope>NUCLEOTIDE SEQUENCE</scope>
    <source>
        <tissue evidence="13">Seedling</tissue>
    </source>
</reference>
<evidence type="ECO:0000256" key="9">
    <source>
        <dbReference type="ARBA" id="ARBA00023235"/>
    </source>
</evidence>
<dbReference type="InterPro" id="IPR013021">
    <property type="entry name" value="Myo-inos-1-P_Synthase_GAPDH"/>
</dbReference>
<dbReference type="FunFam" id="3.40.50.720:FF:000107">
    <property type="entry name" value="inositol-3-phosphate synthase"/>
    <property type="match status" value="1"/>
</dbReference>
<dbReference type="InterPro" id="IPR002587">
    <property type="entry name" value="Myo-inos-1-P_Synthase"/>
</dbReference>
<evidence type="ECO:0000256" key="4">
    <source>
        <dbReference type="ARBA" id="ARBA00010813"/>
    </source>
</evidence>
<evidence type="ECO:0000256" key="3">
    <source>
        <dbReference type="ARBA" id="ARBA00005117"/>
    </source>
</evidence>
<evidence type="ECO:0000256" key="6">
    <source>
        <dbReference type="ARBA" id="ARBA00022516"/>
    </source>
</evidence>
<dbReference type="PIRSF" id="PIRSF015578">
    <property type="entry name" value="Myoinos-ppht_syn"/>
    <property type="match status" value="1"/>
</dbReference>
<dbReference type="PANTHER" id="PTHR11510">
    <property type="entry name" value="MYO-INOSITOL-1 PHOSPHATE SYNTHASE"/>
    <property type="match status" value="1"/>
</dbReference>
<evidence type="ECO:0000256" key="2">
    <source>
        <dbReference type="ARBA" id="ARBA00001911"/>
    </source>
</evidence>
<evidence type="ECO:0000256" key="11">
    <source>
        <dbReference type="ARBA" id="ARBA00032949"/>
    </source>
</evidence>
<accession>A0A1D6NW00</accession>
<evidence type="ECO:0000256" key="10">
    <source>
        <dbReference type="ARBA" id="ARBA00023264"/>
    </source>
</evidence>
<evidence type="ECO:0000259" key="12">
    <source>
        <dbReference type="Pfam" id="PF01658"/>
    </source>
</evidence>
<organism evidence="13">
    <name type="scientific">Zea mays</name>
    <name type="common">Maize</name>
    <dbReference type="NCBI Taxonomy" id="4577"/>
    <lineage>
        <taxon>Eukaryota</taxon>
        <taxon>Viridiplantae</taxon>
        <taxon>Streptophyta</taxon>
        <taxon>Embryophyta</taxon>
        <taxon>Tracheophyta</taxon>
        <taxon>Spermatophyta</taxon>
        <taxon>Magnoliopsida</taxon>
        <taxon>Liliopsida</taxon>
        <taxon>Poales</taxon>
        <taxon>Poaceae</taxon>
        <taxon>PACMAD clade</taxon>
        <taxon>Panicoideae</taxon>
        <taxon>Andropogonodae</taxon>
        <taxon>Andropogoneae</taxon>
        <taxon>Tripsacinae</taxon>
        <taxon>Zea</taxon>
    </lineage>
</organism>
<feature type="domain" description="Myo-inositol-1-phosphate synthase GAPDH-like" evidence="12">
    <location>
        <begin position="266"/>
        <end position="303"/>
    </location>
</feature>
<comment type="pathway">
    <text evidence="3">Polyol metabolism; myo-inositol biosynthesis; myo-inositol from D-glucose 6-phosphate: step 1/2.</text>
</comment>
<sequence>MERRYMGWGPRTYCNVLGDGGELGTGATGTKALAATEDVDLVRLSLPRTGVEVNQTLPKERSKSNKYWEKVNPDNLVFGGWDISNMNLVDAMTRAKVLDIDLQKQLRPYMESMVPLLGVYDPDFIAANQGSRANNVIKGTKKEQVEQIIKDIREFKEKNKVDKVVVLWTANTERYNNVCAGLNDTMENLLASMDKNEAEISPSTLYVIACVTEGVSFINGSPQNTFVPGLIDLAIKNNCLIGGDDFKSGKTKMKSVLVDFLVGAGIKYVLYVGDSKRAMDEYTSEIFMGSKNTIVLHNTYEDSLLTTPIILDLVLLAELSTRIQLKPEGTDKFHSFHPVATILSYLTKAPLVPPGTLVVNALAKQRAVLENIMRACVGLALENNMILEYK</sequence>
<comment type="catalytic activity">
    <reaction evidence="1">
        <text>D-glucose 6-phosphate = 1D-myo-inositol 3-phosphate</text>
        <dbReference type="Rhea" id="RHEA:10716"/>
        <dbReference type="ChEBI" id="CHEBI:58401"/>
        <dbReference type="ChEBI" id="CHEBI:61548"/>
        <dbReference type="EC" id="5.5.1.4"/>
    </reaction>
</comment>
<dbReference type="InterPro" id="IPR036291">
    <property type="entry name" value="NAD(P)-bd_dom_sf"/>
</dbReference>